<reference evidence="3" key="1">
    <citation type="submission" date="2017-06" db="EMBL/GenBank/DDBJ databases">
        <title>Whole genome sequence of Laribacter hongkongensis LHGZ1.</title>
        <authorList>
            <person name="Chen D."/>
            <person name="Wu H."/>
            <person name="Chen J."/>
        </authorList>
    </citation>
    <scope>NUCLEOTIDE SEQUENCE [LARGE SCALE GENOMIC DNA]</scope>
    <source>
        <strain evidence="3">LHGZ1</strain>
    </source>
</reference>
<feature type="transmembrane region" description="Helical" evidence="1">
    <location>
        <begin position="64"/>
        <end position="85"/>
    </location>
</feature>
<dbReference type="RefSeq" id="WP_088860634.1">
    <property type="nucleotide sequence ID" value="NZ_CP022115.1"/>
</dbReference>
<dbReference type="Proteomes" id="UP000197424">
    <property type="component" value="Chromosome"/>
</dbReference>
<organism evidence="2 3">
    <name type="scientific">Laribacter hongkongensis</name>
    <dbReference type="NCBI Taxonomy" id="168471"/>
    <lineage>
        <taxon>Bacteria</taxon>
        <taxon>Pseudomonadati</taxon>
        <taxon>Pseudomonadota</taxon>
        <taxon>Betaproteobacteria</taxon>
        <taxon>Neisseriales</taxon>
        <taxon>Aquaspirillaceae</taxon>
        <taxon>Laribacter</taxon>
    </lineage>
</organism>
<proteinExistence type="predicted"/>
<evidence type="ECO:0000313" key="3">
    <source>
        <dbReference type="Proteomes" id="UP000197424"/>
    </source>
</evidence>
<feature type="transmembrane region" description="Helical" evidence="1">
    <location>
        <begin position="27"/>
        <end position="44"/>
    </location>
</feature>
<keyword evidence="1" id="KW-0812">Transmembrane</keyword>
<evidence type="ECO:0000256" key="1">
    <source>
        <dbReference type="SAM" id="Phobius"/>
    </source>
</evidence>
<dbReference type="EMBL" id="CP022115">
    <property type="protein sequence ID" value="ASJ24279.1"/>
    <property type="molecule type" value="Genomic_DNA"/>
</dbReference>
<evidence type="ECO:0000313" key="2">
    <source>
        <dbReference type="EMBL" id="ASJ24279.1"/>
    </source>
</evidence>
<keyword evidence="1" id="KW-0472">Membrane</keyword>
<sequence>MDSGSNQSKPSLPSGLSLIEKAQELKWTLQLATAVLFADLLLAWRTGTGIVHWTIQVDHLLANSGFLLVSVLAYGVLMSIIIPLAGEFVRQLAWDLLIAIPWPRWMQNERDDRRPVGTVLPSELKNHAYQKGDRTLLDIVASHQDLERKSIIESLAAGQIVFSVLVIGFFNYFPGLLGIHAVTLLNEVEATFDRAGEFAIAGALLLGLLAMKAMWFSVKSLRWIDYPPLYEELEKARREQRLIK</sequence>
<feature type="transmembrane region" description="Helical" evidence="1">
    <location>
        <begin position="198"/>
        <end position="218"/>
    </location>
</feature>
<keyword evidence="1" id="KW-1133">Transmembrane helix</keyword>
<accession>A0A248LIF6</accession>
<feature type="transmembrane region" description="Helical" evidence="1">
    <location>
        <begin position="155"/>
        <end position="178"/>
    </location>
</feature>
<gene>
    <name evidence="2" type="ORF">LHGZ1_1448</name>
</gene>
<dbReference type="OrthoDB" id="9182618at2"/>
<name>A0A248LIF6_9NEIS</name>
<dbReference type="AlphaFoldDB" id="A0A248LIF6"/>
<protein>
    <submittedName>
        <fullName evidence="2">Uncharacterized protein</fullName>
    </submittedName>
</protein>